<dbReference type="GO" id="GO:0015344">
    <property type="term" value="F:siderophore uptake transmembrane transporter activity"/>
    <property type="evidence" value="ECO:0007669"/>
    <property type="project" value="TreeGrafter"/>
</dbReference>
<dbReference type="eggNOG" id="COG4771">
    <property type="taxonomic scope" value="Bacteria"/>
</dbReference>
<dbReference type="InterPro" id="IPR012910">
    <property type="entry name" value="Plug_dom"/>
</dbReference>
<evidence type="ECO:0000256" key="7">
    <source>
        <dbReference type="ARBA" id="ARBA00023077"/>
    </source>
</evidence>
<dbReference type="AlphaFoldDB" id="D3RTW5"/>
<keyword evidence="9 10" id="KW-0998">Cell outer membrane</keyword>
<evidence type="ECO:0000313" key="14">
    <source>
        <dbReference type="EMBL" id="ADC62624.1"/>
    </source>
</evidence>
<feature type="domain" description="TonB-dependent receptor-like beta-barrel" evidence="12">
    <location>
        <begin position="239"/>
        <end position="658"/>
    </location>
</feature>
<dbReference type="STRING" id="572477.Alvin_1692"/>
<evidence type="ECO:0000256" key="9">
    <source>
        <dbReference type="ARBA" id="ARBA00023237"/>
    </source>
</evidence>
<evidence type="ECO:0000256" key="6">
    <source>
        <dbReference type="ARBA" id="ARBA00022729"/>
    </source>
</evidence>
<evidence type="ECO:0000256" key="5">
    <source>
        <dbReference type="ARBA" id="ARBA00022692"/>
    </source>
</evidence>
<dbReference type="InterPro" id="IPR037066">
    <property type="entry name" value="Plug_dom_sf"/>
</dbReference>
<dbReference type="SUPFAM" id="SSF56935">
    <property type="entry name" value="Porins"/>
    <property type="match status" value="1"/>
</dbReference>
<evidence type="ECO:0000256" key="4">
    <source>
        <dbReference type="ARBA" id="ARBA00022452"/>
    </source>
</evidence>
<evidence type="ECO:0000259" key="12">
    <source>
        <dbReference type="Pfam" id="PF00593"/>
    </source>
</evidence>
<dbReference type="NCBIfam" id="TIGR01786">
    <property type="entry name" value="TonB-hemlactrns"/>
    <property type="match status" value="1"/>
</dbReference>
<evidence type="ECO:0000256" key="2">
    <source>
        <dbReference type="ARBA" id="ARBA00009810"/>
    </source>
</evidence>
<dbReference type="Pfam" id="PF07715">
    <property type="entry name" value="Plug"/>
    <property type="match status" value="1"/>
</dbReference>
<gene>
    <name evidence="14" type="ordered locus">Alvin_1692</name>
</gene>
<dbReference type="PANTHER" id="PTHR30069:SF41">
    <property type="entry name" value="HEME_HEMOPEXIN UTILIZATION PROTEIN C"/>
    <property type="match status" value="1"/>
</dbReference>
<comment type="subcellular location">
    <subcellularLocation>
        <location evidence="1 10">Cell outer membrane</location>
        <topology evidence="1 10">Multi-pass membrane protein</topology>
    </subcellularLocation>
</comment>
<evidence type="ECO:0000259" key="13">
    <source>
        <dbReference type="Pfam" id="PF07715"/>
    </source>
</evidence>
<accession>D3RTW5</accession>
<dbReference type="GO" id="GO:0015232">
    <property type="term" value="F:heme transmembrane transporter activity"/>
    <property type="evidence" value="ECO:0007669"/>
    <property type="project" value="InterPro"/>
</dbReference>
<evidence type="ECO:0000256" key="11">
    <source>
        <dbReference type="RuleBase" id="RU003357"/>
    </source>
</evidence>
<dbReference type="InterPro" id="IPR010949">
    <property type="entry name" value="TonB_Hb/transfer/lactofer_rcpt"/>
</dbReference>
<keyword evidence="4 10" id="KW-1134">Transmembrane beta strand</keyword>
<dbReference type="InterPro" id="IPR036942">
    <property type="entry name" value="Beta-barrel_TonB_sf"/>
</dbReference>
<reference evidence="14 15" key="1">
    <citation type="journal article" date="2011" name="Stand. Genomic Sci.">
        <title>Complete genome sequence of Allochromatium vinosum DSM 180(T).</title>
        <authorList>
            <person name="Weissgerber T."/>
            <person name="Zigann R."/>
            <person name="Bruce D."/>
            <person name="Chang Y.J."/>
            <person name="Detter J.C."/>
            <person name="Han C."/>
            <person name="Hauser L."/>
            <person name="Jeffries C.D."/>
            <person name="Land M."/>
            <person name="Munk A.C."/>
            <person name="Tapia R."/>
            <person name="Dahl C."/>
        </authorList>
    </citation>
    <scope>NUCLEOTIDE SEQUENCE [LARGE SCALE GENOMIC DNA]</scope>
    <source>
        <strain evidence="15">ATCC 17899 / DSM 180 / NBRC 103801 / NCIMB 10441 / D</strain>
    </source>
</reference>
<comment type="similarity">
    <text evidence="2 10 11">Belongs to the TonB-dependent receptor family.</text>
</comment>
<dbReference type="Proteomes" id="UP000001441">
    <property type="component" value="Chromosome"/>
</dbReference>
<dbReference type="PROSITE" id="PS52016">
    <property type="entry name" value="TONB_DEPENDENT_REC_3"/>
    <property type="match status" value="1"/>
</dbReference>
<keyword evidence="15" id="KW-1185">Reference proteome</keyword>
<dbReference type="EMBL" id="CP001896">
    <property type="protein sequence ID" value="ADC62624.1"/>
    <property type="molecule type" value="Genomic_DNA"/>
</dbReference>
<protein>
    <submittedName>
        <fullName evidence="14">TonB-dependent hemoglobin/transferrin/lactoferrin family receptor</fullName>
    </submittedName>
</protein>
<dbReference type="InterPro" id="IPR011276">
    <property type="entry name" value="TonB_haem/Hb_rcpt"/>
</dbReference>
<dbReference type="GO" id="GO:0044718">
    <property type="term" value="P:siderophore transmembrane transport"/>
    <property type="evidence" value="ECO:0007669"/>
    <property type="project" value="TreeGrafter"/>
</dbReference>
<dbReference type="Pfam" id="PF00593">
    <property type="entry name" value="TonB_dep_Rec_b-barrel"/>
    <property type="match status" value="1"/>
</dbReference>
<keyword evidence="6" id="KW-0732">Signal</keyword>
<evidence type="ECO:0000256" key="8">
    <source>
        <dbReference type="ARBA" id="ARBA00023136"/>
    </source>
</evidence>
<keyword evidence="3 10" id="KW-0813">Transport</keyword>
<dbReference type="RefSeq" id="WP_012970898.1">
    <property type="nucleotide sequence ID" value="NC_013851.1"/>
</dbReference>
<name>D3RTW5_ALLVD</name>
<dbReference type="PANTHER" id="PTHR30069">
    <property type="entry name" value="TONB-DEPENDENT OUTER MEMBRANE RECEPTOR"/>
    <property type="match status" value="1"/>
</dbReference>
<dbReference type="Gene3D" id="2.40.170.20">
    <property type="entry name" value="TonB-dependent receptor, beta-barrel domain"/>
    <property type="match status" value="1"/>
</dbReference>
<proteinExistence type="inferred from homology"/>
<keyword evidence="8 10" id="KW-0472">Membrane</keyword>
<dbReference type="HOGENOM" id="CLU_008287_19_3_6"/>
<dbReference type="InterPro" id="IPR039426">
    <property type="entry name" value="TonB-dep_rcpt-like"/>
</dbReference>
<keyword evidence="14" id="KW-0675">Receptor</keyword>
<dbReference type="KEGG" id="alv:Alvin_1692"/>
<dbReference type="CDD" id="cd01347">
    <property type="entry name" value="ligand_gated_channel"/>
    <property type="match status" value="1"/>
</dbReference>
<evidence type="ECO:0000313" key="15">
    <source>
        <dbReference type="Proteomes" id="UP000001441"/>
    </source>
</evidence>
<sequence length="685" mass="75517">MSIRSPRHTAGLGRLPIGLALLAPVGSLPAQETTGVSLPAIEVTAARTERDAFEIPESVSLLDRPAIEREQPTNLGDLLEDLPNVAIGGGPRGQGQTVNIRGLSDERILFLIDGARQNFARGHSTRIFIEPDLLRQVEVLRGPASALWGSGAMGGVVALGTLDAADLLREDQTFGGRVRLGYQGASDQWLTNAGIYGVTADGRLDYLVDLAYRDAGDVRLGDGTDLTHSGFERVSGLAKGTWSPDGINSFGLSVMAFDQDGAIPSNPQTEATDDTLVDNSTRQQNLTLSYRHEDPDQTYLRPSALFYRNTTDIEERRRSDGRLDETRLETLGLDLRNSTNLGDPERIGHVLTYGLDYYQDQVDGERNGRPRDTYPDGETRVLGLYLQDEIRLARRWTLTPGLRWDSFRSQAEAAGLETNEDEAFSAKLGLDVAATDWLSFQASYNEAFRAPNATELFVSGTHFTCGRTCANLFVPNPDLKPEKAHNTEIGLRLREQDLFTTGDEGRFQVRAFRNDVTDFIDQIVNFTMRPVEGNSGSGGITGFRNVRDAKLEGFELEADYEARHWWAGIAYARTRGEDDRTGEPLASVQPDTWTLKAGLRFPAQGVRVGWTGRFVAAQNAVPEDGTPSDSYAIHDLWLTWKPADRLAGLSLELGVDNLLDEDYQPYLSSLKAPGRNIKAMVNYRF</sequence>
<evidence type="ECO:0000256" key="10">
    <source>
        <dbReference type="PROSITE-ProRule" id="PRU01360"/>
    </source>
</evidence>
<dbReference type="InterPro" id="IPR000531">
    <property type="entry name" value="Beta-barrel_TonB"/>
</dbReference>
<dbReference type="Gene3D" id="2.170.130.10">
    <property type="entry name" value="TonB-dependent receptor, plug domain"/>
    <property type="match status" value="1"/>
</dbReference>
<keyword evidence="5 10" id="KW-0812">Transmembrane</keyword>
<organism evidence="14 15">
    <name type="scientific">Allochromatium vinosum (strain ATCC 17899 / DSM 180 / NBRC 103801 / NCIMB 10441 / D)</name>
    <name type="common">Chromatium vinosum</name>
    <dbReference type="NCBI Taxonomy" id="572477"/>
    <lineage>
        <taxon>Bacteria</taxon>
        <taxon>Pseudomonadati</taxon>
        <taxon>Pseudomonadota</taxon>
        <taxon>Gammaproteobacteria</taxon>
        <taxon>Chromatiales</taxon>
        <taxon>Chromatiaceae</taxon>
        <taxon>Allochromatium</taxon>
    </lineage>
</organism>
<keyword evidence="7 11" id="KW-0798">TonB box</keyword>
<evidence type="ECO:0000256" key="3">
    <source>
        <dbReference type="ARBA" id="ARBA00022448"/>
    </source>
</evidence>
<dbReference type="OrthoDB" id="9815954at2"/>
<feature type="domain" description="TonB-dependent receptor plug" evidence="13">
    <location>
        <begin position="53"/>
        <end position="156"/>
    </location>
</feature>
<dbReference type="GO" id="GO:0009279">
    <property type="term" value="C:cell outer membrane"/>
    <property type="evidence" value="ECO:0007669"/>
    <property type="project" value="UniProtKB-SubCell"/>
</dbReference>
<evidence type="ECO:0000256" key="1">
    <source>
        <dbReference type="ARBA" id="ARBA00004571"/>
    </source>
</evidence>
<dbReference type="NCBIfam" id="TIGR01785">
    <property type="entry name" value="TonB-hemin"/>
    <property type="match status" value="1"/>
</dbReference>